<evidence type="ECO:0000313" key="6">
    <source>
        <dbReference type="EMBL" id="EMR63069.1"/>
    </source>
</evidence>
<dbReference type="GO" id="GO:0008061">
    <property type="term" value="F:chitin binding"/>
    <property type="evidence" value="ECO:0007669"/>
    <property type="project" value="UniProtKB-KW"/>
</dbReference>
<feature type="domain" description="LysM" evidence="5">
    <location>
        <begin position="33"/>
        <end position="80"/>
    </location>
</feature>
<gene>
    <name evidence="6" type="ORF">UCREL1_9991</name>
</gene>
<keyword evidence="4" id="KW-0732">Signal</keyword>
<keyword evidence="2" id="KW-0843">Virulence</keyword>
<proteinExistence type="inferred from homology"/>
<dbReference type="Gene3D" id="3.10.350.10">
    <property type="entry name" value="LysM domain"/>
    <property type="match status" value="1"/>
</dbReference>
<evidence type="ECO:0000256" key="3">
    <source>
        <dbReference type="ARBA" id="ARBA00044955"/>
    </source>
</evidence>
<protein>
    <recommendedName>
        <fullName evidence="5">LysM domain-containing protein</fullName>
    </recommendedName>
</protein>
<dbReference type="SUPFAM" id="SSF54106">
    <property type="entry name" value="LysM domain"/>
    <property type="match status" value="1"/>
</dbReference>
<dbReference type="EMBL" id="KB707287">
    <property type="protein sequence ID" value="EMR63069.1"/>
    <property type="molecule type" value="Genomic_DNA"/>
</dbReference>
<organism evidence="6 7">
    <name type="scientific">Eutypa lata (strain UCR-EL1)</name>
    <name type="common">Grapevine dieback disease fungus</name>
    <name type="synonym">Eutypa armeniacae</name>
    <dbReference type="NCBI Taxonomy" id="1287681"/>
    <lineage>
        <taxon>Eukaryota</taxon>
        <taxon>Fungi</taxon>
        <taxon>Dikarya</taxon>
        <taxon>Ascomycota</taxon>
        <taxon>Pezizomycotina</taxon>
        <taxon>Sordariomycetes</taxon>
        <taxon>Xylariomycetidae</taxon>
        <taxon>Xylariales</taxon>
        <taxon>Diatrypaceae</taxon>
        <taxon>Eutypa</taxon>
    </lineage>
</organism>
<name>M7SA95_EUTLA</name>
<evidence type="ECO:0000313" key="7">
    <source>
        <dbReference type="Proteomes" id="UP000012174"/>
    </source>
</evidence>
<dbReference type="HOGENOM" id="CLU_2558288_0_0_1"/>
<sequence>MVHLWNISVLTLCLSGVLAQEPTQPGALDNCGEWTKASAGDTCESIADSFHMSTKHFHSVNPQLKGPCNSLLWAGYWYCVKK</sequence>
<dbReference type="AlphaFoldDB" id="M7SA95"/>
<dbReference type="PANTHER" id="PTHR34997">
    <property type="entry name" value="AM15"/>
    <property type="match status" value="1"/>
</dbReference>
<dbReference type="PANTHER" id="PTHR34997:SF1">
    <property type="entry name" value="PEPTIDOGLYCAN-BINDING LYSIN DOMAIN"/>
    <property type="match status" value="1"/>
</dbReference>
<keyword evidence="1" id="KW-0147">Chitin-binding</keyword>
<dbReference type="Proteomes" id="UP000012174">
    <property type="component" value="Unassembled WGS sequence"/>
</dbReference>
<reference evidence="7" key="1">
    <citation type="journal article" date="2013" name="Genome Announc.">
        <title>Draft genome sequence of the grapevine dieback fungus Eutypa lata UCR-EL1.</title>
        <authorList>
            <person name="Blanco-Ulate B."/>
            <person name="Rolshausen P.E."/>
            <person name="Cantu D."/>
        </authorList>
    </citation>
    <scope>NUCLEOTIDE SEQUENCE [LARGE SCALE GENOMIC DNA]</scope>
    <source>
        <strain evidence="7">UCR-EL1</strain>
    </source>
</reference>
<dbReference type="CDD" id="cd00118">
    <property type="entry name" value="LysM"/>
    <property type="match status" value="1"/>
</dbReference>
<dbReference type="InterPro" id="IPR018392">
    <property type="entry name" value="LysM"/>
</dbReference>
<dbReference type="KEGG" id="ela:UCREL1_9991"/>
<feature type="signal peptide" evidence="4">
    <location>
        <begin position="1"/>
        <end position="19"/>
    </location>
</feature>
<dbReference type="InterPro" id="IPR036779">
    <property type="entry name" value="LysM_dom_sf"/>
</dbReference>
<comment type="similarity">
    <text evidence="3">Belongs to the secreted LysM effector family.</text>
</comment>
<accession>M7SA95</accession>
<feature type="chain" id="PRO_5004084413" description="LysM domain-containing protein" evidence="4">
    <location>
        <begin position="20"/>
        <end position="82"/>
    </location>
</feature>
<dbReference type="OrthoDB" id="5985073at2759"/>
<evidence type="ECO:0000256" key="2">
    <source>
        <dbReference type="ARBA" id="ARBA00023026"/>
    </source>
</evidence>
<keyword evidence="7" id="KW-1185">Reference proteome</keyword>
<evidence type="ECO:0000256" key="1">
    <source>
        <dbReference type="ARBA" id="ARBA00022669"/>
    </source>
</evidence>
<evidence type="ECO:0000256" key="4">
    <source>
        <dbReference type="SAM" id="SignalP"/>
    </source>
</evidence>
<evidence type="ECO:0000259" key="5">
    <source>
        <dbReference type="PROSITE" id="PS51782"/>
    </source>
</evidence>
<dbReference type="InterPro" id="IPR052210">
    <property type="entry name" value="LysM1-like"/>
</dbReference>
<dbReference type="PROSITE" id="PS51782">
    <property type="entry name" value="LYSM"/>
    <property type="match status" value="1"/>
</dbReference>